<dbReference type="AlphaFoldDB" id="A0A182FV26"/>
<dbReference type="SUPFAM" id="SSF56994">
    <property type="entry name" value="Insulin-like"/>
    <property type="match status" value="3"/>
</dbReference>
<accession>A0A182FV26</accession>
<dbReference type="Pfam" id="PF00049">
    <property type="entry name" value="Insulin"/>
    <property type="match status" value="2"/>
</dbReference>
<comment type="subunit">
    <text evidence="2">Heterodimer of a B chain and an A chain linked by two disulfide bonds.</text>
</comment>
<dbReference type="InterPro" id="IPR022352">
    <property type="entry name" value="Ins/IGF/rlx"/>
</dbReference>
<dbReference type="PANTHER" id="PTHR13647:SF4">
    <property type="entry name" value="INSULIN-LIKE PEPTIDE 1-RELATED"/>
    <property type="match status" value="1"/>
</dbReference>
<keyword evidence="5" id="KW-1015">Disulfide bond</keyword>
<name>A0A182FV26_ANOAL</name>
<dbReference type="GO" id="GO:0005576">
    <property type="term" value="C:extracellular region"/>
    <property type="evidence" value="ECO:0007669"/>
    <property type="project" value="UniProtKB-SubCell"/>
</dbReference>
<dbReference type="PANTHER" id="PTHR13647">
    <property type="entry name" value="INSULIN-LIKE PEPTIDE 2-RELATED"/>
    <property type="match status" value="1"/>
</dbReference>
<dbReference type="InterPro" id="IPR016179">
    <property type="entry name" value="Insulin-like"/>
</dbReference>
<evidence type="ECO:0000256" key="4">
    <source>
        <dbReference type="ARBA" id="ARBA00022729"/>
    </source>
</evidence>
<dbReference type="EnsemblMetazoa" id="AALB010411-RA">
    <property type="protein sequence ID" value="AALB010411-PA"/>
    <property type="gene ID" value="AALB010411"/>
</dbReference>
<dbReference type="Proteomes" id="UP000069272">
    <property type="component" value="Chromosome 3R"/>
</dbReference>
<feature type="domain" description="Insulin-like" evidence="7">
    <location>
        <begin position="228"/>
        <end position="353"/>
    </location>
</feature>
<sequence length="496" mass="55354">MADFGASEGGKPAVDPELQDFLMAENERARLSAQMQNTGMHRNGHCRLSVMVMLLALSASCAYGSYSDDGSQRRGHYCGRILSETLAKVCNSYNGMRKKSENTRMASFPDVNRDVGLDEVRHDVEELSELQARSADVASRALMSIRHLQSGKMHRVRRQVVKECCIQSCTLDTLRILRGQPSFLAQRFVIIQQVSIEMSGSKGVGSSSIVVLQMLLILWTVTIVSANKRYCGAELVKVLSFLCDEFPDLHSTNKKSLDTFKGDGMGSDEWMNADESTQQQMILDQQLQTVGGTDQDQRSMPMWMNMMYPSNYMYRHGTTHNELIPARFRKGRGGIVEECCLRPCGMSQLLQYCKTPSCTVLEVLGKIMHQMHTTQRCSTVAVVLCLLLMLETVERASATKYCGKAFTSAMSMICSEYPTMHDVNKKAGSFFQDAFDPTETGLSFPIPARFRRAYHDAHPCCRVGCSLPELMSYCKVVAPDVANIMGTAMVNTEYYG</sequence>
<feature type="domain" description="Insulin-like" evidence="7">
    <location>
        <begin position="399"/>
        <end position="474"/>
    </location>
</feature>
<evidence type="ECO:0000256" key="3">
    <source>
        <dbReference type="ARBA" id="ARBA00022685"/>
    </source>
</evidence>
<evidence type="ECO:0000259" key="7">
    <source>
        <dbReference type="SMART" id="SM00078"/>
    </source>
</evidence>
<dbReference type="VEuPathDB" id="VectorBase:AALB20_034685"/>
<dbReference type="CDD" id="cd04366">
    <property type="entry name" value="IlGF_insulin_bombyxin_like"/>
    <property type="match status" value="1"/>
</dbReference>
<dbReference type="Gene3D" id="1.10.100.10">
    <property type="entry name" value="Insulin-like"/>
    <property type="match status" value="3"/>
</dbReference>
<dbReference type="PRINTS" id="PR00276">
    <property type="entry name" value="INSULINFAMLY"/>
</dbReference>
<keyword evidence="3" id="KW-0165">Cleavage on pair of basic residues</keyword>
<evidence type="ECO:0000256" key="1">
    <source>
        <dbReference type="ARBA" id="ARBA00009034"/>
    </source>
</evidence>
<comment type="subcellular location">
    <subcellularLocation>
        <location evidence="6">Secreted</location>
    </subcellularLocation>
</comment>
<dbReference type="SMART" id="SM00078">
    <property type="entry name" value="IlGF"/>
    <property type="match status" value="3"/>
</dbReference>
<organism evidence="8 9">
    <name type="scientific">Anopheles albimanus</name>
    <name type="common">New world malaria mosquito</name>
    <dbReference type="NCBI Taxonomy" id="7167"/>
    <lineage>
        <taxon>Eukaryota</taxon>
        <taxon>Metazoa</taxon>
        <taxon>Ecdysozoa</taxon>
        <taxon>Arthropoda</taxon>
        <taxon>Hexapoda</taxon>
        <taxon>Insecta</taxon>
        <taxon>Pterygota</taxon>
        <taxon>Neoptera</taxon>
        <taxon>Endopterygota</taxon>
        <taxon>Diptera</taxon>
        <taxon>Nematocera</taxon>
        <taxon>Culicoidea</taxon>
        <taxon>Culicidae</taxon>
        <taxon>Anophelinae</taxon>
        <taxon>Anopheles</taxon>
    </lineage>
</organism>
<evidence type="ECO:0000256" key="5">
    <source>
        <dbReference type="ARBA" id="ARBA00023157"/>
    </source>
</evidence>
<evidence type="ECO:0000313" key="8">
    <source>
        <dbReference type="EnsemblMetazoa" id="AALB010411-PA"/>
    </source>
</evidence>
<dbReference type="InterPro" id="IPR036438">
    <property type="entry name" value="Insulin-like_sf"/>
</dbReference>
<reference evidence="8 9" key="1">
    <citation type="journal article" date="2017" name="G3 (Bethesda)">
        <title>The Physical Genome Mapping of Anopheles albimanus Corrected Scaffold Misassemblies and Identified Interarm Rearrangements in Genus Anopheles.</title>
        <authorList>
            <person name="Artemov G.N."/>
            <person name="Peery A.N."/>
            <person name="Jiang X."/>
            <person name="Tu Z."/>
            <person name="Stegniy V.N."/>
            <person name="Sharakhova M.V."/>
            <person name="Sharakhov I.V."/>
        </authorList>
    </citation>
    <scope>NUCLEOTIDE SEQUENCE [LARGE SCALE GENOMIC DNA]</scope>
    <source>
        <strain evidence="8 9">ALBI9_A</strain>
    </source>
</reference>
<feature type="domain" description="Insulin-like" evidence="7">
    <location>
        <begin position="75"/>
        <end position="178"/>
    </location>
</feature>
<dbReference type="VEuPathDB" id="VectorBase:AALB017722"/>
<reference evidence="8" key="2">
    <citation type="submission" date="2022-08" db="UniProtKB">
        <authorList>
            <consortium name="EnsemblMetazoa"/>
        </authorList>
    </citation>
    <scope>IDENTIFICATION</scope>
    <source>
        <strain evidence="8">STECLA/ALBI9_A</strain>
    </source>
</reference>
<dbReference type="InterPro" id="IPR022353">
    <property type="entry name" value="Insulin_CS"/>
</dbReference>
<dbReference type="VEuPathDB" id="VectorBase:AALB017723"/>
<dbReference type="PROSITE" id="PS00262">
    <property type="entry name" value="INSULIN"/>
    <property type="match status" value="1"/>
</dbReference>
<proteinExistence type="inferred from homology"/>
<dbReference type="GO" id="GO:0005179">
    <property type="term" value="F:hormone activity"/>
    <property type="evidence" value="ECO:0007669"/>
    <property type="project" value="InterPro"/>
</dbReference>
<keyword evidence="4" id="KW-0732">Signal</keyword>
<evidence type="ECO:0000313" key="9">
    <source>
        <dbReference type="Proteomes" id="UP000069272"/>
    </source>
</evidence>
<comment type="similarity">
    <text evidence="1 6">Belongs to the insulin family.</text>
</comment>
<evidence type="ECO:0000256" key="6">
    <source>
        <dbReference type="RuleBase" id="RU000406"/>
    </source>
</evidence>
<evidence type="ECO:0000256" key="2">
    <source>
        <dbReference type="ARBA" id="ARBA00011207"/>
    </source>
</evidence>
<protein>
    <recommendedName>
        <fullName evidence="7">Insulin-like domain-containing protein</fullName>
    </recommendedName>
</protein>
<dbReference type="VEuPathDB" id="VectorBase:AALB20_034813"/>
<keyword evidence="9" id="KW-1185">Reference proteome</keyword>
<dbReference type="STRING" id="7167.A0A182FV26"/>
<keyword evidence="6" id="KW-0964">Secreted</keyword>